<dbReference type="SUPFAM" id="SSF141868">
    <property type="entry name" value="EAL domain-like"/>
    <property type="match status" value="1"/>
</dbReference>
<dbReference type="Proteomes" id="UP000237466">
    <property type="component" value="Unassembled WGS sequence"/>
</dbReference>
<dbReference type="SMART" id="SM00052">
    <property type="entry name" value="EAL"/>
    <property type="match status" value="1"/>
</dbReference>
<dbReference type="PANTHER" id="PTHR44757">
    <property type="entry name" value="DIGUANYLATE CYCLASE DGCP"/>
    <property type="match status" value="1"/>
</dbReference>
<dbReference type="InterPro" id="IPR001633">
    <property type="entry name" value="EAL_dom"/>
</dbReference>
<dbReference type="InterPro" id="IPR029787">
    <property type="entry name" value="Nucleotide_cyclase"/>
</dbReference>
<reference evidence="5 6" key="1">
    <citation type="journal article" date="2018" name="Front. Microbiol.">
        <title>Phylogeny of Vibrio vulnificus from the Analysis of the Core-Genome: Implications for Intra-Species Taxonomy.</title>
        <authorList>
            <person name="Roig F.J."/>
            <person name="Gonzalez-Candelas F."/>
            <person name="Sanjuan E."/>
            <person name="Fouz B."/>
            <person name="Feil E.J."/>
            <person name="Llorens C."/>
            <person name="Baker-Austin C."/>
            <person name="Oliver J.D."/>
            <person name="Danin-Poleg Y."/>
            <person name="Gibas C.J."/>
            <person name="Kashi Y."/>
            <person name="Gulig P.A."/>
            <person name="Morrison S.S."/>
            <person name="Amaro C."/>
        </authorList>
    </citation>
    <scope>NUCLEOTIDE SEQUENCE [LARGE SCALE GENOMIC DNA]</scope>
    <source>
        <strain evidence="5 6">CECT4608</strain>
    </source>
</reference>
<feature type="transmembrane region" description="Helical" evidence="2">
    <location>
        <begin position="51"/>
        <end position="72"/>
    </location>
</feature>
<sequence>MKKPRFSHVYFGIWLLGLLLASFSVLAIWHIESHREWERVELSQHLISPPILYGGSAFILVILLTLVVSLWLHRYQQWTVISKRLAKEKNRTLAKQAMEDNLTRLYNRHALNTYINKKLEKLAKDPDEAFSVLFIDLDRFKVINDSMGHLIGDLVLKQVASRLLLNARKQDSCYRFGGDEFVICLPGLHNQETLARIARRYAELICEPYNIEEKICQIGVSVGIATVADSSYTLAKILREADTAMYRAKKSEDSKVVFFDNDMFVQATKRFTFEQELSFAIEREQLHLKYQPIFSNDGEELISVEVLLRWYHPDNGWISPADFVPIAEEAGLINKIGDWVIERTCHVVAQLSERYCAQELPRFNINVSAKQFINGQVLYSLNSHLARFACPAELIGIEITETSLLSDSKATIDVLNKIKALGITISLDDFGTGYSSLAMLNQYPIDVVKMDRSFVKHVDDVHHRSAQLCFAIINMAHTIDLSVVAEGVETLEQLKILKTFHCDYVQGYLTAKPMNLEELEQLFDTITLKKIA</sequence>
<organism evidence="5 6">
    <name type="scientific">Vibrio vulnificus</name>
    <dbReference type="NCBI Taxonomy" id="672"/>
    <lineage>
        <taxon>Bacteria</taxon>
        <taxon>Pseudomonadati</taxon>
        <taxon>Pseudomonadota</taxon>
        <taxon>Gammaproteobacteria</taxon>
        <taxon>Vibrionales</taxon>
        <taxon>Vibrionaceae</taxon>
        <taxon>Vibrio</taxon>
    </lineage>
</organism>
<feature type="domain" description="GGDEF" evidence="4">
    <location>
        <begin position="128"/>
        <end position="261"/>
    </location>
</feature>
<dbReference type="PANTHER" id="PTHR44757:SF2">
    <property type="entry name" value="BIOFILM ARCHITECTURE MAINTENANCE PROTEIN MBAA"/>
    <property type="match status" value="1"/>
</dbReference>
<dbReference type="CDD" id="cd01949">
    <property type="entry name" value="GGDEF"/>
    <property type="match status" value="1"/>
</dbReference>
<protein>
    <submittedName>
        <fullName evidence="5">Bifunctional diguanylate cyclase/phosphodiesterase</fullName>
    </submittedName>
</protein>
<dbReference type="GO" id="GO:0003824">
    <property type="term" value="F:catalytic activity"/>
    <property type="evidence" value="ECO:0007669"/>
    <property type="project" value="UniProtKB-ARBA"/>
</dbReference>
<dbReference type="PROSITE" id="PS50883">
    <property type="entry name" value="EAL"/>
    <property type="match status" value="1"/>
</dbReference>
<dbReference type="SMART" id="SM00267">
    <property type="entry name" value="GGDEF"/>
    <property type="match status" value="1"/>
</dbReference>
<dbReference type="InterPro" id="IPR052155">
    <property type="entry name" value="Biofilm_reg_signaling"/>
</dbReference>
<comment type="cofactor">
    <cofactor evidence="1">
        <name>Mg(2+)</name>
        <dbReference type="ChEBI" id="CHEBI:18420"/>
    </cofactor>
</comment>
<comment type="caution">
    <text evidence="5">The sequence shown here is derived from an EMBL/GenBank/DDBJ whole genome shotgun (WGS) entry which is preliminary data.</text>
</comment>
<evidence type="ECO:0000313" key="6">
    <source>
        <dbReference type="Proteomes" id="UP000237466"/>
    </source>
</evidence>
<evidence type="ECO:0000256" key="2">
    <source>
        <dbReference type="SAM" id="Phobius"/>
    </source>
</evidence>
<keyword evidence="2" id="KW-0472">Membrane</keyword>
<feature type="domain" description="EAL" evidence="3">
    <location>
        <begin position="270"/>
        <end position="527"/>
    </location>
</feature>
<dbReference type="Pfam" id="PF00990">
    <property type="entry name" value="GGDEF"/>
    <property type="match status" value="1"/>
</dbReference>
<dbReference type="NCBIfam" id="TIGR00254">
    <property type="entry name" value="GGDEF"/>
    <property type="match status" value="1"/>
</dbReference>
<dbReference type="InterPro" id="IPR043128">
    <property type="entry name" value="Rev_trsase/Diguanyl_cyclase"/>
</dbReference>
<dbReference type="PROSITE" id="PS50887">
    <property type="entry name" value="GGDEF"/>
    <property type="match status" value="1"/>
</dbReference>
<accession>A0A2S3QXN5</accession>
<dbReference type="SUPFAM" id="SSF55073">
    <property type="entry name" value="Nucleotide cyclase"/>
    <property type="match status" value="1"/>
</dbReference>
<evidence type="ECO:0000256" key="1">
    <source>
        <dbReference type="ARBA" id="ARBA00001946"/>
    </source>
</evidence>
<keyword evidence="2" id="KW-1133">Transmembrane helix</keyword>
<dbReference type="AlphaFoldDB" id="A0A2S3QXN5"/>
<name>A0A2S3QXN5_VIBVL</name>
<dbReference type="Gene3D" id="3.20.20.450">
    <property type="entry name" value="EAL domain"/>
    <property type="match status" value="1"/>
</dbReference>
<gene>
    <name evidence="5" type="ORF">CRN52_20920</name>
</gene>
<evidence type="ECO:0000259" key="4">
    <source>
        <dbReference type="PROSITE" id="PS50887"/>
    </source>
</evidence>
<dbReference type="Gene3D" id="3.30.70.270">
    <property type="match status" value="1"/>
</dbReference>
<keyword evidence="2" id="KW-0812">Transmembrane</keyword>
<dbReference type="FunFam" id="3.30.70.270:FF:000001">
    <property type="entry name" value="Diguanylate cyclase domain protein"/>
    <property type="match status" value="1"/>
</dbReference>
<dbReference type="CDD" id="cd01948">
    <property type="entry name" value="EAL"/>
    <property type="match status" value="1"/>
</dbReference>
<dbReference type="EMBL" id="PDGH01000134">
    <property type="protein sequence ID" value="POB43277.1"/>
    <property type="molecule type" value="Genomic_DNA"/>
</dbReference>
<dbReference type="InterPro" id="IPR000160">
    <property type="entry name" value="GGDEF_dom"/>
</dbReference>
<dbReference type="RefSeq" id="WP_072615642.1">
    <property type="nucleotide sequence ID" value="NZ_JAFKOS010000003.1"/>
</dbReference>
<dbReference type="InterPro" id="IPR035919">
    <property type="entry name" value="EAL_sf"/>
</dbReference>
<dbReference type="Pfam" id="PF00563">
    <property type="entry name" value="EAL"/>
    <property type="match status" value="1"/>
</dbReference>
<proteinExistence type="predicted"/>
<evidence type="ECO:0000259" key="3">
    <source>
        <dbReference type="PROSITE" id="PS50883"/>
    </source>
</evidence>
<evidence type="ECO:0000313" key="5">
    <source>
        <dbReference type="EMBL" id="POB43277.1"/>
    </source>
</evidence>
<feature type="transmembrane region" description="Helical" evidence="2">
    <location>
        <begin position="9"/>
        <end position="31"/>
    </location>
</feature>